<reference evidence="1" key="1">
    <citation type="submission" date="2022-09" db="EMBL/GenBank/DDBJ databases">
        <title>Intensive care unit water sources are persistently colonized with multi-drug resistant bacteria and are the site of extensive horizontal gene transfer of antibiotic resistance genes.</title>
        <authorList>
            <person name="Diorio-Toth L."/>
        </authorList>
    </citation>
    <scope>NUCLEOTIDE SEQUENCE</scope>
    <source>
        <strain evidence="1">GD03864</strain>
    </source>
</reference>
<comment type="caution">
    <text evidence="1">The sequence shown here is derived from an EMBL/GenBank/DDBJ whole genome shotgun (WGS) entry which is preliminary data.</text>
</comment>
<organism evidence="1 2">
    <name type="scientific">Stutzerimonas stutzeri</name>
    <name type="common">Pseudomonas stutzeri</name>
    <dbReference type="NCBI Taxonomy" id="316"/>
    <lineage>
        <taxon>Bacteria</taxon>
        <taxon>Pseudomonadati</taxon>
        <taxon>Pseudomonadota</taxon>
        <taxon>Gammaproteobacteria</taxon>
        <taxon>Pseudomonadales</taxon>
        <taxon>Pseudomonadaceae</taxon>
        <taxon>Stutzerimonas</taxon>
    </lineage>
</organism>
<evidence type="ECO:0000313" key="1">
    <source>
        <dbReference type="EMBL" id="MDH0686924.1"/>
    </source>
</evidence>
<dbReference type="AlphaFoldDB" id="A0ABD4XVQ0"/>
<dbReference type="Proteomes" id="UP001161139">
    <property type="component" value="Unassembled WGS sequence"/>
</dbReference>
<sequence>MRTWTMISEPAWVARNALRMLGQKAREVAEREFISDLSRDQDATLLSQKMLSRSGPEALWALALTVIARGVSSKGYTILDQALEHAPKDAPELGSWSNYAALFGEMSTLAAASNGNLPGLFQRLKKAAMPQQVLARLLIDIQTKLDSSHQTQEIIRSAGLASFRWVWTAPGSAPIEVLFHDAHSAVEWLCESFLPPGLEMATLRAKLSPLRDSLRKTEIVLTDLDRDDIAEPLELIKMVDQLTIHGAIR</sequence>
<protein>
    <submittedName>
        <fullName evidence="1">Uncharacterized protein</fullName>
    </submittedName>
</protein>
<dbReference type="RefSeq" id="WP_279644247.1">
    <property type="nucleotide sequence ID" value="NZ_JAOCDG010000003.1"/>
</dbReference>
<name>A0ABD4XVQ0_STUST</name>
<dbReference type="EMBL" id="JAOCDG010000003">
    <property type="protein sequence ID" value="MDH0686924.1"/>
    <property type="molecule type" value="Genomic_DNA"/>
</dbReference>
<accession>A0ABD4XVQ0</accession>
<evidence type="ECO:0000313" key="2">
    <source>
        <dbReference type="Proteomes" id="UP001161139"/>
    </source>
</evidence>
<proteinExistence type="predicted"/>
<gene>
    <name evidence="1" type="ORF">N5D09_02345</name>
</gene>